<name>A0A4Q1D5H8_9BACT</name>
<evidence type="ECO:0000313" key="1">
    <source>
        <dbReference type="EMBL" id="RXK83709.1"/>
    </source>
</evidence>
<dbReference type="AlphaFoldDB" id="A0A4Q1D5H8"/>
<dbReference type="RefSeq" id="WP_129004761.1">
    <property type="nucleotide sequence ID" value="NZ_SDHZ01000002.1"/>
</dbReference>
<reference evidence="1 2" key="1">
    <citation type="submission" date="2019-01" db="EMBL/GenBank/DDBJ databases">
        <title>Filimonas sp. strain TTM-71.</title>
        <authorList>
            <person name="Chen W.-M."/>
        </authorList>
    </citation>
    <scope>NUCLEOTIDE SEQUENCE [LARGE SCALE GENOMIC DNA]</scope>
    <source>
        <strain evidence="1 2">TTM-71</strain>
    </source>
</reference>
<organism evidence="1 2">
    <name type="scientific">Filimonas effusa</name>
    <dbReference type="NCBI Taxonomy" id="2508721"/>
    <lineage>
        <taxon>Bacteria</taxon>
        <taxon>Pseudomonadati</taxon>
        <taxon>Bacteroidota</taxon>
        <taxon>Chitinophagia</taxon>
        <taxon>Chitinophagales</taxon>
        <taxon>Chitinophagaceae</taxon>
        <taxon>Filimonas</taxon>
    </lineage>
</organism>
<dbReference type="OrthoDB" id="679086at2"/>
<keyword evidence="2" id="KW-1185">Reference proteome</keyword>
<dbReference type="Proteomes" id="UP000290545">
    <property type="component" value="Unassembled WGS sequence"/>
</dbReference>
<proteinExistence type="predicted"/>
<comment type="caution">
    <text evidence="1">The sequence shown here is derived from an EMBL/GenBank/DDBJ whole genome shotgun (WGS) entry which is preliminary data.</text>
</comment>
<accession>A0A4Q1D5H8</accession>
<protein>
    <submittedName>
        <fullName evidence="1">Uncharacterized protein</fullName>
    </submittedName>
</protein>
<sequence>MENPFMITFDFPLVDSDRKIPVKAIVKLHHSEPASFYKVHSFHVIAAKPVIAGMPPYSFLPDQEIRSLDEDDGILWVHNDSERPTLLSMAIGKAIEEHLAKQ</sequence>
<dbReference type="EMBL" id="SDHZ01000002">
    <property type="protein sequence ID" value="RXK83709.1"/>
    <property type="molecule type" value="Genomic_DNA"/>
</dbReference>
<evidence type="ECO:0000313" key="2">
    <source>
        <dbReference type="Proteomes" id="UP000290545"/>
    </source>
</evidence>
<gene>
    <name evidence="1" type="ORF">ESB13_16650</name>
</gene>